<dbReference type="EMBL" id="KY684085">
    <property type="protein sequence ID" value="ARF09403.1"/>
    <property type="molecule type" value="Genomic_DNA"/>
</dbReference>
<gene>
    <name evidence="1" type="ORF">Indivirus_1_26</name>
</gene>
<accession>A0A1V0SCF9</accession>
<protein>
    <submittedName>
        <fullName evidence="1">Uncharacterized protein</fullName>
    </submittedName>
</protein>
<proteinExistence type="predicted"/>
<sequence>MNGGNAGSFNRQRYDNCAYQKSLSESVSPLAYNLMFSKFENCNKCVENNFYVKYQPEIVDTESELLNLTRPLSKCDQFQYSPTCKRSGLCTSTFDRANPVVLAPEVCPIIYNNIPRQTSVGYTLPTADFCRQ</sequence>
<organism evidence="1">
    <name type="scientific">Indivirus ILV1</name>
    <dbReference type="NCBI Taxonomy" id="1977633"/>
    <lineage>
        <taxon>Viruses</taxon>
        <taxon>Varidnaviria</taxon>
        <taxon>Bamfordvirae</taxon>
        <taxon>Nucleocytoviricota</taxon>
        <taxon>Megaviricetes</taxon>
        <taxon>Imitervirales</taxon>
        <taxon>Mimiviridae</taxon>
        <taxon>Klosneuvirinae</taxon>
        <taxon>Indivirus</taxon>
    </lineage>
</organism>
<reference evidence="1" key="1">
    <citation type="journal article" date="2017" name="Science">
        <title>Giant viruses with an expanded complement of translation system components.</title>
        <authorList>
            <person name="Schulz F."/>
            <person name="Yutin N."/>
            <person name="Ivanova N.N."/>
            <person name="Ortega D.R."/>
            <person name="Lee T.K."/>
            <person name="Vierheilig J."/>
            <person name="Daims H."/>
            <person name="Horn M."/>
            <person name="Wagner M."/>
            <person name="Jensen G.J."/>
            <person name="Kyrpides N.C."/>
            <person name="Koonin E.V."/>
            <person name="Woyke T."/>
        </authorList>
    </citation>
    <scope>NUCLEOTIDE SEQUENCE</scope>
    <source>
        <strain evidence="1">ILV1</strain>
    </source>
</reference>
<evidence type="ECO:0000313" key="1">
    <source>
        <dbReference type="EMBL" id="ARF09403.1"/>
    </source>
</evidence>
<name>A0A1V0SCF9_9VIRU</name>